<organism evidence="2">
    <name type="scientific">Trichodesmium erythraeum (strain IMS101)</name>
    <dbReference type="NCBI Taxonomy" id="203124"/>
    <lineage>
        <taxon>Bacteria</taxon>
        <taxon>Bacillati</taxon>
        <taxon>Cyanobacteriota</taxon>
        <taxon>Cyanophyceae</taxon>
        <taxon>Oscillatoriophycideae</taxon>
        <taxon>Oscillatoriales</taxon>
        <taxon>Microcoleaceae</taxon>
        <taxon>Trichodesmium</taxon>
    </lineage>
</organism>
<feature type="region of interest" description="Disordered" evidence="1">
    <location>
        <begin position="43"/>
        <end position="69"/>
    </location>
</feature>
<feature type="compositionally biased region" description="Low complexity" evidence="1">
    <location>
        <begin position="58"/>
        <end position="69"/>
    </location>
</feature>
<dbReference type="KEGG" id="ter:Tery_2379"/>
<dbReference type="RefSeq" id="WP_011611966.1">
    <property type="nucleotide sequence ID" value="NC_008312.1"/>
</dbReference>
<dbReference type="EMBL" id="CP000393">
    <property type="protein sequence ID" value="ABG51599.1"/>
    <property type="molecule type" value="Genomic_DNA"/>
</dbReference>
<evidence type="ECO:0000313" key="2">
    <source>
        <dbReference type="EMBL" id="ABG51599.1"/>
    </source>
</evidence>
<gene>
    <name evidence="2" type="ordered locus">Tery_2379</name>
</gene>
<accession>Q112H5</accession>
<dbReference type="HOGENOM" id="CLU_2222078_0_0_3"/>
<protein>
    <submittedName>
        <fullName evidence="2">Uncharacterized protein</fullName>
    </submittedName>
</protein>
<proteinExistence type="predicted"/>
<sequence>MSGYWRFQELRSSYSDWVELAMVRGDIAAHRFRKSSTVLQRKTSSECRWSSPEPGSKTFAPGTAASSTGTTFRRSASWWRDIERPKGSALRESVVQAKGPLNLENK</sequence>
<reference evidence="2" key="1">
    <citation type="submission" date="2006-06" db="EMBL/GenBank/DDBJ databases">
        <title>Complete sequence of Trichodesmium erythraeum IMS101.</title>
        <authorList>
            <consortium name="US DOE Joint Genome Institute"/>
            <person name="Copeland A."/>
            <person name="Lucas S."/>
            <person name="Lapidus A."/>
            <person name="Barry K."/>
            <person name="Detter J.C."/>
            <person name="Glavina del Rio T."/>
            <person name="Hammon N."/>
            <person name="Israni S."/>
            <person name="Dalin E."/>
            <person name="Tice H."/>
            <person name="Pitluck S."/>
            <person name="Kiss H."/>
            <person name="Munk A.C."/>
            <person name="Brettin T."/>
            <person name="Bruce D."/>
            <person name="Han C."/>
            <person name="Tapia R."/>
            <person name="Gilna P."/>
            <person name="Schmutz J."/>
            <person name="Larimer F."/>
            <person name="Land M."/>
            <person name="Hauser L."/>
            <person name="Kyrpides N."/>
            <person name="Kim E."/>
            <person name="Richardson P."/>
        </authorList>
    </citation>
    <scope>NUCLEOTIDE SEQUENCE [LARGE SCALE GENOMIC DNA]</scope>
    <source>
        <strain evidence="2">IMS101</strain>
    </source>
</reference>
<dbReference type="AlphaFoldDB" id="Q112H5"/>
<name>Q112H5_TRIEI</name>
<evidence type="ECO:0000256" key="1">
    <source>
        <dbReference type="SAM" id="MobiDB-lite"/>
    </source>
</evidence>